<dbReference type="RefSeq" id="WP_082007297.1">
    <property type="nucleotide sequence ID" value="NZ_CP010070.1"/>
</dbReference>
<feature type="binding site" evidence="8">
    <location>
        <begin position="517"/>
        <end position="520"/>
    </location>
    <ligand>
        <name>GTP</name>
        <dbReference type="ChEBI" id="CHEBI:37565"/>
    </ligand>
</feature>
<dbReference type="SMART" id="SM00382">
    <property type="entry name" value="AAA"/>
    <property type="match status" value="1"/>
</dbReference>
<name>A0A0A7LIH3_9ARCH</name>
<comment type="function">
    <text evidence="8">Involved in targeting and insertion of nascent membrane proteins into the cytoplasmic membrane. Acts as a receptor for the complex formed by the signal recognition particle (SRP) and the ribosome-nascent chain (RNC).</text>
</comment>
<dbReference type="KEGG" id="mear:Mpt1_c14550"/>
<evidence type="ECO:0000256" key="7">
    <source>
        <dbReference type="ARBA" id="ARBA00023170"/>
    </source>
</evidence>
<dbReference type="InterPro" id="IPR036225">
    <property type="entry name" value="SRP/SRP_N"/>
</dbReference>
<dbReference type="Pfam" id="PF00448">
    <property type="entry name" value="SRP54"/>
    <property type="match status" value="1"/>
</dbReference>
<evidence type="ECO:0000256" key="2">
    <source>
        <dbReference type="ARBA" id="ARBA00022490"/>
    </source>
</evidence>
<feature type="compositionally biased region" description="Low complexity" evidence="9">
    <location>
        <begin position="1"/>
        <end position="16"/>
    </location>
</feature>
<feature type="compositionally biased region" description="Polar residues" evidence="9">
    <location>
        <begin position="80"/>
        <end position="93"/>
    </location>
</feature>
<feature type="compositionally biased region" description="Acidic residues" evidence="9">
    <location>
        <begin position="38"/>
        <end position="63"/>
    </location>
</feature>
<comment type="catalytic activity">
    <reaction evidence="8">
        <text>GTP + H2O = GDP + phosphate + H(+)</text>
        <dbReference type="Rhea" id="RHEA:19669"/>
        <dbReference type="ChEBI" id="CHEBI:15377"/>
        <dbReference type="ChEBI" id="CHEBI:15378"/>
        <dbReference type="ChEBI" id="CHEBI:37565"/>
        <dbReference type="ChEBI" id="CHEBI:43474"/>
        <dbReference type="ChEBI" id="CHEBI:58189"/>
        <dbReference type="EC" id="3.6.5.4"/>
    </reaction>
</comment>
<accession>A0A0A7LIH3</accession>
<dbReference type="GO" id="GO:0005525">
    <property type="term" value="F:GTP binding"/>
    <property type="evidence" value="ECO:0007669"/>
    <property type="project" value="UniProtKB-UniRule"/>
</dbReference>
<dbReference type="SUPFAM" id="SSF52540">
    <property type="entry name" value="P-loop containing nucleoside triphosphate hydrolases"/>
    <property type="match status" value="1"/>
</dbReference>
<feature type="binding site" evidence="8">
    <location>
        <begin position="377"/>
        <end position="384"/>
    </location>
    <ligand>
        <name>GTP</name>
        <dbReference type="ChEBI" id="CHEBI:37565"/>
    </ligand>
</feature>
<feature type="compositionally biased region" description="Basic and acidic residues" evidence="9">
    <location>
        <begin position="17"/>
        <end position="37"/>
    </location>
</feature>
<dbReference type="InterPro" id="IPR027417">
    <property type="entry name" value="P-loop_NTPase"/>
</dbReference>
<dbReference type="Pfam" id="PF02881">
    <property type="entry name" value="SRP54_N"/>
    <property type="match status" value="1"/>
</dbReference>
<organism evidence="11 12">
    <name type="scientific">Candidatus Methanoplasma termitum</name>
    <dbReference type="NCBI Taxonomy" id="1577791"/>
    <lineage>
        <taxon>Archaea</taxon>
        <taxon>Methanobacteriati</taxon>
        <taxon>Thermoplasmatota</taxon>
        <taxon>Thermoplasmata</taxon>
        <taxon>Methanomassiliicoccales</taxon>
        <taxon>Methanomassiliicoccaceae</taxon>
        <taxon>Candidatus Methanoplasma</taxon>
    </lineage>
</organism>
<comment type="subunit">
    <text evidence="8">Part of the signal recognition particle protein translocation system, which is composed of SRP and FtsY.</text>
</comment>
<dbReference type="EC" id="3.6.5.4" evidence="8"/>
<feature type="binding site" evidence="8">
    <location>
        <begin position="459"/>
        <end position="463"/>
    </location>
    <ligand>
        <name>GTP</name>
        <dbReference type="ChEBI" id="CHEBI:37565"/>
    </ligand>
</feature>
<dbReference type="GO" id="GO:0005047">
    <property type="term" value="F:signal recognition particle binding"/>
    <property type="evidence" value="ECO:0007669"/>
    <property type="project" value="TreeGrafter"/>
</dbReference>
<dbReference type="EMBL" id="CP010070">
    <property type="protein sequence ID" value="AIZ57311.1"/>
    <property type="molecule type" value="Genomic_DNA"/>
</dbReference>
<dbReference type="GO" id="GO:0006614">
    <property type="term" value="P:SRP-dependent cotranslational protein targeting to membrane"/>
    <property type="evidence" value="ECO:0007669"/>
    <property type="project" value="InterPro"/>
</dbReference>
<dbReference type="SMART" id="SM00962">
    <property type="entry name" value="SRP54"/>
    <property type="match status" value="1"/>
</dbReference>
<keyword evidence="12" id="KW-1185">Reference proteome</keyword>
<evidence type="ECO:0000256" key="1">
    <source>
        <dbReference type="ARBA" id="ARBA00022475"/>
    </source>
</evidence>
<dbReference type="InterPro" id="IPR013822">
    <property type="entry name" value="Signal_recog_particl_SRP54_hlx"/>
</dbReference>
<dbReference type="InterPro" id="IPR004390">
    <property type="entry name" value="SR_rcpt_FtsY"/>
</dbReference>
<dbReference type="FunFam" id="3.40.50.300:FF:000053">
    <property type="entry name" value="Signal recognition particle receptor FtsY"/>
    <property type="match status" value="1"/>
</dbReference>
<comment type="similarity">
    <text evidence="8">Belongs to the GTP-binding SRP family. FtsY subfamily.</text>
</comment>
<dbReference type="InterPro" id="IPR003593">
    <property type="entry name" value="AAA+_ATPase"/>
</dbReference>
<sequence>MFDSLKSKLKGLGKSASKLDSEKIYEETPKKKDKIIEEEPPDEEEELHADEVDVPDEDLDDDAFFEKLENDYLEERAKESGSTYTPIKTTPSNPAKSEKPQPKKEEKAKVAPKVDDSAEKKRAAAEEKERLAAKKKAEEEAAAEEKRLAKAAEKEKSSAKKKAKEDAEAEKKRLAASAEEERLAAKKKAKEDAEAAERERLAAQKRAEEEAAAEKKRVAAEMAALEAEKARPAKEKEKPAAEPKKPEAVEEKPISRKEWLKRNKQNPAETREKKVYPAGEMVGDSGKRIKDDPLDDLLDELEVILLESDVAYPVVQDIILGVRDNLINKKYGRQYTLEEVVETAVKESVRRVLKINEFDFDRWFEEQPKPVVIMFVGINGTGKTTTIAKIAKRLLDHERSVVLAACDTFRAGAIEQLSIHADRLNVKIVKHQQDADPSAVAYDAIEHAKSKRKDAVLIDTAGRMQTNNNLIDEMKKIARISKPALKVFVGDALAGNDAIEQAKVFDAAIGIDAIVLTKIDTDAKGGAALSIAHTIGKPIAFVSNGQEYKDLQVFDSNWMLERLFEE</sequence>
<evidence type="ECO:0000259" key="10">
    <source>
        <dbReference type="PROSITE" id="PS00300"/>
    </source>
</evidence>
<dbReference type="NCBIfam" id="TIGR00064">
    <property type="entry name" value="ftsY"/>
    <property type="match status" value="1"/>
</dbReference>
<dbReference type="STRING" id="1577791.Mpt1_c14550"/>
<evidence type="ECO:0000256" key="4">
    <source>
        <dbReference type="ARBA" id="ARBA00022801"/>
    </source>
</evidence>
<dbReference type="HAMAP" id="MF_00920">
    <property type="entry name" value="FtsY"/>
    <property type="match status" value="1"/>
</dbReference>
<feature type="region of interest" description="Disordered" evidence="9">
    <location>
        <begin position="1"/>
        <end position="253"/>
    </location>
</feature>
<evidence type="ECO:0000256" key="8">
    <source>
        <dbReference type="HAMAP-Rule" id="MF_00920"/>
    </source>
</evidence>
<protein>
    <recommendedName>
        <fullName evidence="8">Signal recognition particle receptor FtsY</fullName>
        <shortName evidence="8">SRP receptor</shortName>
        <ecNumber evidence="8">3.6.5.4</ecNumber>
    </recommendedName>
</protein>
<dbReference type="GO" id="GO:0005886">
    <property type="term" value="C:plasma membrane"/>
    <property type="evidence" value="ECO:0007669"/>
    <property type="project" value="UniProtKB-SubCell"/>
</dbReference>
<dbReference type="SMART" id="SM00963">
    <property type="entry name" value="SRP54_N"/>
    <property type="match status" value="1"/>
</dbReference>
<feature type="compositionally biased region" description="Basic and acidic residues" evidence="9">
    <location>
        <begin position="96"/>
        <end position="219"/>
    </location>
</feature>
<keyword evidence="1 8" id="KW-1003">Cell membrane</keyword>
<dbReference type="AlphaFoldDB" id="A0A0A7LIH3"/>
<gene>
    <name evidence="8" type="primary">ftsY</name>
    <name evidence="11" type="ORF">Mpt1_c14550</name>
</gene>
<keyword evidence="4 8" id="KW-0378">Hydrolase</keyword>
<dbReference type="HOGENOM" id="CLU_009301_3_1_2"/>
<dbReference type="GO" id="GO:0005737">
    <property type="term" value="C:cytoplasm"/>
    <property type="evidence" value="ECO:0007669"/>
    <property type="project" value="UniProtKB-SubCell"/>
</dbReference>
<evidence type="ECO:0000256" key="6">
    <source>
        <dbReference type="ARBA" id="ARBA00023136"/>
    </source>
</evidence>
<dbReference type="InterPro" id="IPR000897">
    <property type="entry name" value="SRP54_GTPase_dom"/>
</dbReference>
<keyword evidence="5 8" id="KW-0342">GTP-binding</keyword>
<feature type="compositionally biased region" description="Basic and acidic residues" evidence="9">
    <location>
        <begin position="226"/>
        <end position="253"/>
    </location>
</feature>
<dbReference type="InterPro" id="IPR042101">
    <property type="entry name" value="SRP54_N_sf"/>
</dbReference>
<dbReference type="PROSITE" id="PS00300">
    <property type="entry name" value="SRP54"/>
    <property type="match status" value="1"/>
</dbReference>
<evidence type="ECO:0000256" key="3">
    <source>
        <dbReference type="ARBA" id="ARBA00022741"/>
    </source>
</evidence>
<dbReference type="GO" id="GO:0003924">
    <property type="term" value="F:GTPase activity"/>
    <property type="evidence" value="ECO:0007669"/>
    <property type="project" value="UniProtKB-UniRule"/>
</dbReference>
<keyword evidence="6 8" id="KW-0472">Membrane</keyword>
<evidence type="ECO:0000256" key="9">
    <source>
        <dbReference type="SAM" id="MobiDB-lite"/>
    </source>
</evidence>
<dbReference type="Proteomes" id="UP000030787">
    <property type="component" value="Chromosome"/>
</dbReference>
<proteinExistence type="inferred from homology"/>
<comment type="subcellular location">
    <subcellularLocation>
        <location evidence="8">Cell membrane</location>
        <topology evidence="8">Peripheral membrane protein</topology>
        <orientation evidence="8">Cytoplasmic side</orientation>
    </subcellularLocation>
    <subcellularLocation>
        <location evidence="8">Cytoplasm</location>
    </subcellularLocation>
</comment>
<dbReference type="GeneID" id="70761340"/>
<evidence type="ECO:0000256" key="5">
    <source>
        <dbReference type="ARBA" id="ARBA00023134"/>
    </source>
</evidence>
<keyword evidence="3 8" id="KW-0547">Nucleotide-binding</keyword>
<dbReference type="Gene3D" id="3.40.50.300">
    <property type="entry name" value="P-loop containing nucleotide triphosphate hydrolases"/>
    <property type="match status" value="1"/>
</dbReference>
<keyword evidence="7 8" id="KW-0675">Receptor</keyword>
<dbReference type="PANTHER" id="PTHR43134:SF1">
    <property type="entry name" value="SIGNAL RECOGNITION PARTICLE RECEPTOR SUBUNIT ALPHA"/>
    <property type="match status" value="1"/>
</dbReference>
<dbReference type="SUPFAM" id="SSF47364">
    <property type="entry name" value="Domain of the SRP/SRP receptor G-proteins"/>
    <property type="match status" value="1"/>
</dbReference>
<evidence type="ECO:0000313" key="12">
    <source>
        <dbReference type="Proteomes" id="UP000030787"/>
    </source>
</evidence>
<feature type="compositionally biased region" description="Basic and acidic residues" evidence="9">
    <location>
        <begin position="64"/>
        <end position="79"/>
    </location>
</feature>
<dbReference type="Gene3D" id="1.20.120.140">
    <property type="entry name" value="Signal recognition particle SRP54, nucleotide-binding domain"/>
    <property type="match status" value="1"/>
</dbReference>
<keyword evidence="2 8" id="KW-0963">Cytoplasm</keyword>
<feature type="domain" description="SRP54-type proteins GTP-binding" evidence="10">
    <location>
        <begin position="538"/>
        <end position="551"/>
    </location>
</feature>
<reference evidence="11 12" key="1">
    <citation type="journal article" date="2014" name="Appl. Environ. Microbiol.">
        <title>Comparative Genome Analysis of 'Candidatus Methanoplasma termitum' Indicates a New Mode of Energy Metabolism in the Seventh Order of Methanogens.</title>
        <authorList>
            <person name="Lang K."/>
            <person name="Schuldes J."/>
            <person name="Klingl A."/>
            <person name="Poehlein A."/>
            <person name="Daniel R."/>
            <person name="Brune A."/>
        </authorList>
    </citation>
    <scope>NUCLEOTIDE SEQUENCE [LARGE SCALE GENOMIC DNA]</scope>
    <source>
        <strain evidence="12">Mpt1</strain>
    </source>
</reference>
<evidence type="ECO:0000313" key="11">
    <source>
        <dbReference type="EMBL" id="AIZ57311.1"/>
    </source>
</evidence>
<dbReference type="PANTHER" id="PTHR43134">
    <property type="entry name" value="SIGNAL RECOGNITION PARTICLE RECEPTOR SUBUNIT ALPHA"/>
    <property type="match status" value="1"/>
</dbReference>